<keyword evidence="1" id="KW-0812">Transmembrane</keyword>
<evidence type="ECO:0000313" key="2">
    <source>
        <dbReference type="EMBL" id="AFU59791.1"/>
    </source>
</evidence>
<dbReference type="InParanoid" id="K0IEL1"/>
<dbReference type="RefSeq" id="WP_015020325.1">
    <property type="nucleotide sequence ID" value="NC_018719.1"/>
</dbReference>
<sequence length="225" mass="24005">MTSSFNITRDRLKLAAVAIAVASTAILLTIYGSTTVFASHSFEAGVSGDNIPDNTHIRLDGLTLPPAGVLPVYDASPNFISGHFLLRAPCDPETHVPYVTVIAGHIDESEHGTYVDKVPLYYIAHASTAGSCVFHAHIPDPLNGGAARVTDIVLINLSGQNVTFNAGDVVDVNVQRVLGSISDAPYDEMKLPGSLEHGNPVFDLNDDNPNNDGLGFVHEMEEEDE</sequence>
<dbReference type="KEGG" id="nga:Ngar_c28720"/>
<organism evidence="2 3">
    <name type="scientific">Nitrososphaera gargensis (strain Ga9.2)</name>
    <dbReference type="NCBI Taxonomy" id="1237085"/>
    <lineage>
        <taxon>Archaea</taxon>
        <taxon>Nitrososphaerota</taxon>
        <taxon>Nitrososphaeria</taxon>
        <taxon>Nitrososphaerales</taxon>
        <taxon>Nitrososphaeraceae</taxon>
        <taxon>Nitrososphaera</taxon>
    </lineage>
</organism>
<dbReference type="PATRIC" id="fig|1237085.11.peg.2848"/>
<dbReference type="HOGENOM" id="CLU_1286378_0_0_2"/>
<dbReference type="AlphaFoldDB" id="K0IEL1"/>
<gene>
    <name evidence="2" type="ordered locus">Ngar_c28720</name>
</gene>
<protein>
    <submittedName>
        <fullName evidence="2">Uncharacterized protein</fullName>
    </submittedName>
</protein>
<accession>K0IEL1</accession>
<feature type="transmembrane region" description="Helical" evidence="1">
    <location>
        <begin position="12"/>
        <end position="32"/>
    </location>
</feature>
<name>K0IEL1_NITGG</name>
<evidence type="ECO:0000256" key="1">
    <source>
        <dbReference type="SAM" id="Phobius"/>
    </source>
</evidence>
<reference evidence="2 3" key="1">
    <citation type="journal article" date="2012" name="Environ. Microbiol.">
        <title>The genome of the ammonia-oxidizing Candidatus Nitrososphaera gargensis: insights into metabolic versatility and environmental adaptations.</title>
        <authorList>
            <person name="Spang A."/>
            <person name="Poehlein A."/>
            <person name="Offre P."/>
            <person name="Zumbragel S."/>
            <person name="Haider S."/>
            <person name="Rychlik N."/>
            <person name="Nowka B."/>
            <person name="Schmeisser C."/>
            <person name="Lebedeva E.V."/>
            <person name="Rattei T."/>
            <person name="Bohm C."/>
            <person name="Schmid M."/>
            <person name="Galushko A."/>
            <person name="Hatzenpichler R."/>
            <person name="Weinmaier T."/>
            <person name="Daniel R."/>
            <person name="Schleper C."/>
            <person name="Spieck E."/>
            <person name="Streit W."/>
            <person name="Wagner M."/>
        </authorList>
    </citation>
    <scope>NUCLEOTIDE SEQUENCE [LARGE SCALE GENOMIC DNA]</scope>
    <source>
        <strain evidence="3">Ga9.2</strain>
    </source>
</reference>
<keyword evidence="1" id="KW-1133">Transmembrane helix</keyword>
<dbReference type="BioCyc" id="CNIT1237085:G1324-2872-MONOMER"/>
<dbReference type="OrthoDB" id="6905at2157"/>
<keyword evidence="1" id="KW-0472">Membrane</keyword>
<dbReference type="Proteomes" id="UP000008037">
    <property type="component" value="Chromosome"/>
</dbReference>
<keyword evidence="3" id="KW-1185">Reference proteome</keyword>
<dbReference type="GeneID" id="13794891"/>
<dbReference type="EMBL" id="CP002408">
    <property type="protein sequence ID" value="AFU59791.1"/>
    <property type="molecule type" value="Genomic_DNA"/>
</dbReference>
<evidence type="ECO:0000313" key="3">
    <source>
        <dbReference type="Proteomes" id="UP000008037"/>
    </source>
</evidence>
<proteinExistence type="predicted"/>